<dbReference type="Pfam" id="PF00847">
    <property type="entry name" value="AP2"/>
    <property type="match status" value="1"/>
</dbReference>
<feature type="compositionally biased region" description="Low complexity" evidence="6">
    <location>
        <begin position="237"/>
        <end position="251"/>
    </location>
</feature>
<keyword evidence="3" id="KW-0238">DNA-binding</keyword>
<dbReference type="PRINTS" id="PR00367">
    <property type="entry name" value="ETHRSPELEMNT"/>
</dbReference>
<dbReference type="InterPro" id="IPR001471">
    <property type="entry name" value="AP2/ERF_dom"/>
</dbReference>
<dbReference type="Gramene" id="AET2Gv20922100.1">
    <property type="protein sequence ID" value="AET2Gv20922100.1"/>
    <property type="gene ID" value="AET2Gv20922100"/>
</dbReference>
<dbReference type="PANTHER" id="PTHR31190:SF287">
    <property type="entry name" value="DEVELOPMENT RELATED ERF PROTEIN"/>
    <property type="match status" value="1"/>
</dbReference>
<reference evidence="9" key="2">
    <citation type="journal article" date="2017" name="Nat. Plants">
        <title>The Aegilops tauschii genome reveals multiple impacts of transposons.</title>
        <authorList>
            <person name="Zhao G."/>
            <person name="Zou C."/>
            <person name="Li K."/>
            <person name="Wang K."/>
            <person name="Li T."/>
            <person name="Gao L."/>
            <person name="Zhang X."/>
            <person name="Wang H."/>
            <person name="Yang Z."/>
            <person name="Liu X."/>
            <person name="Jiang W."/>
            <person name="Mao L."/>
            <person name="Kong X."/>
            <person name="Jiao Y."/>
            <person name="Jia J."/>
        </authorList>
    </citation>
    <scope>NUCLEOTIDE SEQUENCE [LARGE SCALE GENOMIC DNA]</scope>
    <source>
        <strain evidence="9">cv. AL8/78</strain>
    </source>
</reference>
<reference evidence="9" key="1">
    <citation type="journal article" date="2014" name="Science">
        <title>Ancient hybridizations among the ancestral genomes of bread wheat.</title>
        <authorList>
            <consortium name="International Wheat Genome Sequencing Consortium,"/>
            <person name="Marcussen T."/>
            <person name="Sandve S.R."/>
            <person name="Heier L."/>
            <person name="Spannagl M."/>
            <person name="Pfeifer M."/>
            <person name="Jakobsen K.S."/>
            <person name="Wulff B.B."/>
            <person name="Steuernagel B."/>
            <person name="Mayer K.F."/>
            <person name="Olsen O.A."/>
        </authorList>
    </citation>
    <scope>NUCLEOTIDE SEQUENCE [LARGE SCALE GENOMIC DNA]</scope>
    <source>
        <strain evidence="9">cv. AL8/78</strain>
    </source>
</reference>
<dbReference type="CDD" id="cd00018">
    <property type="entry name" value="AP2"/>
    <property type="match status" value="1"/>
</dbReference>
<dbReference type="GO" id="GO:0009873">
    <property type="term" value="P:ethylene-activated signaling pathway"/>
    <property type="evidence" value="ECO:0007669"/>
    <property type="project" value="InterPro"/>
</dbReference>
<dbReference type="SMART" id="SM00380">
    <property type="entry name" value="AP2"/>
    <property type="match status" value="1"/>
</dbReference>
<dbReference type="Gene3D" id="3.30.730.10">
    <property type="entry name" value="AP2/ERF domain"/>
    <property type="match status" value="1"/>
</dbReference>
<reference evidence="8" key="4">
    <citation type="submission" date="2019-03" db="UniProtKB">
        <authorList>
            <consortium name="EnsemblPlants"/>
        </authorList>
    </citation>
    <scope>IDENTIFICATION</scope>
</reference>
<keyword evidence="2" id="KW-0805">Transcription regulation</keyword>
<dbReference type="PROSITE" id="PS51032">
    <property type="entry name" value="AP2_ERF"/>
    <property type="match status" value="1"/>
</dbReference>
<evidence type="ECO:0000256" key="4">
    <source>
        <dbReference type="ARBA" id="ARBA00023163"/>
    </source>
</evidence>
<dbReference type="GO" id="GO:0005634">
    <property type="term" value="C:nucleus"/>
    <property type="evidence" value="ECO:0007669"/>
    <property type="project" value="UniProtKB-SubCell"/>
</dbReference>
<evidence type="ECO:0000256" key="3">
    <source>
        <dbReference type="ARBA" id="ARBA00023125"/>
    </source>
</evidence>
<evidence type="ECO:0000256" key="1">
    <source>
        <dbReference type="ARBA" id="ARBA00004123"/>
    </source>
</evidence>
<dbReference type="Proteomes" id="UP000015105">
    <property type="component" value="Chromosome 2D"/>
</dbReference>
<keyword evidence="9" id="KW-1185">Reference proteome</keyword>
<dbReference type="InterPro" id="IPR016177">
    <property type="entry name" value="DNA-bd_dom_sf"/>
</dbReference>
<dbReference type="SUPFAM" id="SSF54171">
    <property type="entry name" value="DNA-binding domain"/>
    <property type="match status" value="1"/>
</dbReference>
<evidence type="ECO:0000256" key="2">
    <source>
        <dbReference type="ARBA" id="ARBA00023015"/>
    </source>
</evidence>
<keyword evidence="5" id="KW-0539">Nucleus</keyword>
<reference evidence="8" key="5">
    <citation type="journal article" date="2021" name="G3 (Bethesda)">
        <title>Aegilops tauschii genome assembly Aet v5.0 features greater sequence contiguity and improved annotation.</title>
        <authorList>
            <person name="Wang L."/>
            <person name="Zhu T."/>
            <person name="Rodriguez J.C."/>
            <person name="Deal K.R."/>
            <person name="Dubcovsky J."/>
            <person name="McGuire P.E."/>
            <person name="Lux T."/>
            <person name="Spannagl M."/>
            <person name="Mayer K.F.X."/>
            <person name="Baldrich P."/>
            <person name="Meyers B.C."/>
            <person name="Huo N."/>
            <person name="Gu Y.Q."/>
            <person name="Zhou H."/>
            <person name="Devos K.M."/>
            <person name="Bennetzen J.L."/>
            <person name="Unver T."/>
            <person name="Budak H."/>
            <person name="Gulick P.J."/>
            <person name="Galiba G."/>
            <person name="Kalapos B."/>
            <person name="Nelson D.R."/>
            <person name="Li P."/>
            <person name="You F.M."/>
            <person name="Luo M.C."/>
            <person name="Dvorak J."/>
        </authorList>
    </citation>
    <scope>NUCLEOTIDE SEQUENCE [LARGE SCALE GENOMIC DNA]</scope>
    <source>
        <strain evidence="8">cv. AL8/78</strain>
    </source>
</reference>
<evidence type="ECO:0000313" key="8">
    <source>
        <dbReference type="EnsemblPlants" id="AET2Gv20922100.1"/>
    </source>
</evidence>
<feature type="region of interest" description="Disordered" evidence="6">
    <location>
        <begin position="226"/>
        <end position="280"/>
    </location>
</feature>
<organism evidence="8 9">
    <name type="scientific">Aegilops tauschii subsp. strangulata</name>
    <name type="common">Goatgrass</name>
    <dbReference type="NCBI Taxonomy" id="200361"/>
    <lineage>
        <taxon>Eukaryota</taxon>
        <taxon>Viridiplantae</taxon>
        <taxon>Streptophyta</taxon>
        <taxon>Embryophyta</taxon>
        <taxon>Tracheophyta</taxon>
        <taxon>Spermatophyta</taxon>
        <taxon>Magnoliopsida</taxon>
        <taxon>Liliopsida</taxon>
        <taxon>Poales</taxon>
        <taxon>Poaceae</taxon>
        <taxon>BOP clade</taxon>
        <taxon>Pooideae</taxon>
        <taxon>Triticodae</taxon>
        <taxon>Triticeae</taxon>
        <taxon>Triticinae</taxon>
        <taxon>Aegilops</taxon>
    </lineage>
</organism>
<name>A0A453CQ81_AEGTS</name>
<dbReference type="AlphaFoldDB" id="A0A453CQ81"/>
<proteinExistence type="predicted"/>
<evidence type="ECO:0000256" key="5">
    <source>
        <dbReference type="ARBA" id="ARBA00023242"/>
    </source>
</evidence>
<dbReference type="InterPro" id="IPR044808">
    <property type="entry name" value="ERF_plant"/>
</dbReference>
<evidence type="ECO:0000259" key="7">
    <source>
        <dbReference type="PROSITE" id="PS51032"/>
    </source>
</evidence>
<dbReference type="InterPro" id="IPR036955">
    <property type="entry name" value="AP2/ERF_dom_sf"/>
</dbReference>
<sequence>PTQLRETTEQSTARMLLNPASEALVLDSIRQHLMEDTAAPAPEARRQRPAYCRSASFGSLVADQWSESLPFRADDSDDMVVYGALRDAFSCGWLPDGSFAAVKPEPLLPSPDSCYVGFLEPETPPATSPGESEEEAAAAFMGEAAAAAARGKHYRGVRQRPWGKFAAEIRDPAKNGARVWLGTYDTAEDAAVAYDRAAYRMRGSRALLNFPLRIGSEIAAAHAAAAAAGDKRPSPEPATSDSSSSSSSSGSPKRRKRGEAAAASMAMALVPPPSQLSRPAQAWYPAAPVEQVAMAPRAQQLVS</sequence>
<dbReference type="FunFam" id="3.30.730.10:FF:000001">
    <property type="entry name" value="Ethylene-responsive transcription factor 2"/>
    <property type="match status" value="1"/>
</dbReference>
<keyword evidence="4" id="KW-0804">Transcription</keyword>
<accession>A0A453CQ81</accession>
<dbReference type="STRING" id="200361.A0A453CQ81"/>
<dbReference type="PANTHER" id="PTHR31190">
    <property type="entry name" value="DNA-BINDING DOMAIN"/>
    <property type="match status" value="1"/>
</dbReference>
<dbReference type="EnsemblPlants" id="AET2Gv20922100.1">
    <property type="protein sequence ID" value="AET2Gv20922100.1"/>
    <property type="gene ID" value="AET2Gv20922100"/>
</dbReference>
<evidence type="ECO:0000256" key="6">
    <source>
        <dbReference type="SAM" id="MobiDB-lite"/>
    </source>
</evidence>
<dbReference type="GO" id="GO:0003677">
    <property type="term" value="F:DNA binding"/>
    <property type="evidence" value="ECO:0007669"/>
    <property type="project" value="UniProtKB-KW"/>
</dbReference>
<reference evidence="8" key="3">
    <citation type="journal article" date="2017" name="Nature">
        <title>Genome sequence of the progenitor of the wheat D genome Aegilops tauschii.</title>
        <authorList>
            <person name="Luo M.C."/>
            <person name="Gu Y.Q."/>
            <person name="Puiu D."/>
            <person name="Wang H."/>
            <person name="Twardziok S.O."/>
            <person name="Deal K.R."/>
            <person name="Huo N."/>
            <person name="Zhu T."/>
            <person name="Wang L."/>
            <person name="Wang Y."/>
            <person name="McGuire P.E."/>
            <person name="Liu S."/>
            <person name="Long H."/>
            <person name="Ramasamy R.K."/>
            <person name="Rodriguez J.C."/>
            <person name="Van S.L."/>
            <person name="Yuan L."/>
            <person name="Wang Z."/>
            <person name="Xia Z."/>
            <person name="Xiao L."/>
            <person name="Anderson O.D."/>
            <person name="Ouyang S."/>
            <person name="Liang Y."/>
            <person name="Zimin A.V."/>
            <person name="Pertea G."/>
            <person name="Qi P."/>
            <person name="Bennetzen J.L."/>
            <person name="Dai X."/>
            <person name="Dawson M.W."/>
            <person name="Muller H.G."/>
            <person name="Kugler K."/>
            <person name="Rivarola-Duarte L."/>
            <person name="Spannagl M."/>
            <person name="Mayer K.F.X."/>
            <person name="Lu F.H."/>
            <person name="Bevan M.W."/>
            <person name="Leroy P."/>
            <person name="Li P."/>
            <person name="You F.M."/>
            <person name="Sun Q."/>
            <person name="Liu Z."/>
            <person name="Lyons E."/>
            <person name="Wicker T."/>
            <person name="Salzberg S.L."/>
            <person name="Devos K.M."/>
            <person name="Dvorak J."/>
        </authorList>
    </citation>
    <scope>NUCLEOTIDE SEQUENCE [LARGE SCALE GENOMIC DNA]</scope>
    <source>
        <strain evidence="8">cv. AL8/78</strain>
    </source>
</reference>
<evidence type="ECO:0000313" key="9">
    <source>
        <dbReference type="Proteomes" id="UP000015105"/>
    </source>
</evidence>
<dbReference type="GO" id="GO:0003700">
    <property type="term" value="F:DNA-binding transcription factor activity"/>
    <property type="evidence" value="ECO:0007669"/>
    <property type="project" value="InterPro"/>
</dbReference>
<protein>
    <recommendedName>
        <fullName evidence="7">AP2/ERF domain-containing protein</fullName>
    </recommendedName>
</protein>
<feature type="domain" description="AP2/ERF" evidence="7">
    <location>
        <begin position="153"/>
        <end position="211"/>
    </location>
</feature>
<comment type="subcellular location">
    <subcellularLocation>
        <location evidence="1">Nucleus</location>
    </subcellularLocation>
</comment>